<organism evidence="1 2">
    <name type="scientific">Niallia endozanthoxylica</name>
    <dbReference type="NCBI Taxonomy" id="2036016"/>
    <lineage>
        <taxon>Bacteria</taxon>
        <taxon>Bacillati</taxon>
        <taxon>Bacillota</taxon>
        <taxon>Bacilli</taxon>
        <taxon>Bacillales</taxon>
        <taxon>Bacillaceae</taxon>
        <taxon>Niallia</taxon>
    </lineage>
</organism>
<dbReference type="EMBL" id="VYKL01000058">
    <property type="protein sequence ID" value="KAA9012838.1"/>
    <property type="molecule type" value="Genomic_DNA"/>
</dbReference>
<sequence length="95" mass="11382">MNKEFILAAKPFFHAGDIHKLWTKIHLAYKKVQLEAPLDDVMELVVEDFKRTVFLYKTGKIHTTFEGYFYSVIYSSLWGLKVQEYREQWYEGVTR</sequence>
<name>A0A5J5GZ10_9BACI</name>
<dbReference type="AlphaFoldDB" id="A0A5J5GZ10"/>
<proteinExistence type="predicted"/>
<accession>A0A5J5GZ10</accession>
<dbReference type="Proteomes" id="UP000326671">
    <property type="component" value="Unassembled WGS sequence"/>
</dbReference>
<protein>
    <submittedName>
        <fullName evidence="1">Uncharacterized protein</fullName>
    </submittedName>
</protein>
<comment type="caution">
    <text evidence="1">The sequence shown here is derived from an EMBL/GenBank/DDBJ whole genome shotgun (WGS) entry which is preliminary data.</text>
</comment>
<evidence type="ECO:0000313" key="1">
    <source>
        <dbReference type="EMBL" id="KAA9012838.1"/>
    </source>
</evidence>
<evidence type="ECO:0000313" key="2">
    <source>
        <dbReference type="Proteomes" id="UP000326671"/>
    </source>
</evidence>
<dbReference type="RefSeq" id="WP_150442726.1">
    <property type="nucleotide sequence ID" value="NZ_VYKL01000058.1"/>
</dbReference>
<reference evidence="1 2" key="1">
    <citation type="submission" date="2019-09" db="EMBL/GenBank/DDBJ databases">
        <title>Whole genome sequences of isolates from the Mars Exploration Rovers.</title>
        <authorList>
            <person name="Seuylemezian A."/>
            <person name="Vaishampayan P."/>
        </authorList>
    </citation>
    <scope>NUCLEOTIDE SEQUENCE [LARGE SCALE GENOMIC DNA]</scope>
    <source>
        <strain evidence="1 2">MER_TA_151</strain>
    </source>
</reference>
<gene>
    <name evidence="1" type="ORF">F4V44_25095</name>
</gene>
<dbReference type="OrthoDB" id="2697418at2"/>
<keyword evidence="2" id="KW-1185">Reference proteome</keyword>